<evidence type="ECO:0000259" key="2">
    <source>
        <dbReference type="PROSITE" id="PS51819"/>
    </source>
</evidence>
<dbReference type="Gene3D" id="3.30.70.100">
    <property type="match status" value="1"/>
</dbReference>
<dbReference type="InterPro" id="IPR029068">
    <property type="entry name" value="Glyas_Bleomycin-R_OHBP_Dase"/>
</dbReference>
<proteinExistence type="predicted"/>
<dbReference type="PANTHER" id="PTHR36437">
    <property type="entry name" value="GLYOXALASE/BLEOMYCIN RESISTANCE PROTEIN/DIOXYGENASE"/>
    <property type="match status" value="1"/>
</dbReference>
<keyword evidence="4" id="KW-1185">Reference proteome</keyword>
<organism evidence="3 4">
    <name type="scientific">Flavobacterium ammoniigenes</name>
    <dbReference type="NCBI Taxonomy" id="1751095"/>
    <lineage>
        <taxon>Bacteria</taxon>
        <taxon>Pseudomonadati</taxon>
        <taxon>Bacteroidota</taxon>
        <taxon>Flavobacteriia</taxon>
        <taxon>Flavobacteriales</taxon>
        <taxon>Flavobacteriaceae</taxon>
        <taxon>Flavobacterium</taxon>
    </lineage>
</organism>
<reference evidence="3 4" key="1">
    <citation type="journal article" date="2022" name="Int. J. Syst. Evol. Microbiol.">
        <title>Flavobacterium ammonificans sp. nov. and Flavobacterium ammoniigenes sp. nov., ammonifying bacteria isolated from surface river water.</title>
        <authorList>
            <person name="Watanabe K."/>
            <person name="Kitamura T."/>
            <person name="Ogata Y."/>
            <person name="Shindo C."/>
            <person name="Suda W."/>
        </authorList>
    </citation>
    <scope>NUCLEOTIDE SEQUENCE [LARGE SCALE GENOMIC DNA]</scope>
    <source>
        <strain evidence="3 4">GENT5</strain>
    </source>
</reference>
<dbReference type="Pfam" id="PF00903">
    <property type="entry name" value="Glyoxalase"/>
    <property type="match status" value="1"/>
</dbReference>
<dbReference type="InterPro" id="IPR007138">
    <property type="entry name" value="ABM_dom"/>
</dbReference>
<dbReference type="SUPFAM" id="SSF54593">
    <property type="entry name" value="Glyoxalase/Bleomycin resistance protein/Dihydroxybiphenyl dioxygenase"/>
    <property type="match status" value="1"/>
</dbReference>
<dbReference type="SUPFAM" id="SSF54909">
    <property type="entry name" value="Dimeric alpha+beta barrel"/>
    <property type="match status" value="1"/>
</dbReference>
<dbReference type="PANTHER" id="PTHR36437:SF2">
    <property type="entry name" value="GLYOXALASE_BLEOMYCIN RESISTANCE PROTEIN_DIOXYGENASE"/>
    <property type="match status" value="1"/>
</dbReference>
<dbReference type="PROSITE" id="PS51819">
    <property type="entry name" value="VOC"/>
    <property type="match status" value="1"/>
</dbReference>
<sequence>MENHINQLTLVVKDYDEAIAFYTQKLHFELIEDTVLNDTKRWVVVAPKNSQCRLLLAKAANEEQLNSVGNQTGGRVFLFMNTDNFDVEYQNLVDNQIKIVREPTTETYGRVLVFEDLYGNLWDLIEPVSTKDTSFYSTAILAIKPEVHFDTAIKALKKLQAATKLEKGNFLFELHLDTENKNQIIVWEGFYSESDFQAHLNSVHLQDFLKQNVVDFISGYPANRIV</sequence>
<dbReference type="Pfam" id="PF03992">
    <property type="entry name" value="ABM"/>
    <property type="match status" value="1"/>
</dbReference>
<dbReference type="EMBL" id="AP025184">
    <property type="protein sequence ID" value="BDB55072.1"/>
    <property type="molecule type" value="Genomic_DNA"/>
</dbReference>
<evidence type="ECO:0000259" key="1">
    <source>
        <dbReference type="PROSITE" id="PS51725"/>
    </source>
</evidence>
<protein>
    <submittedName>
        <fullName evidence="3">Uncharacterized protein</fullName>
    </submittedName>
</protein>
<dbReference type="PROSITE" id="PS51725">
    <property type="entry name" value="ABM"/>
    <property type="match status" value="1"/>
</dbReference>
<dbReference type="InterPro" id="IPR004360">
    <property type="entry name" value="Glyas_Fos-R_dOase_dom"/>
</dbReference>
<name>A0ABN6L3Z9_9FLAO</name>
<feature type="domain" description="VOC" evidence="2">
    <location>
        <begin position="4"/>
        <end position="127"/>
    </location>
</feature>
<dbReference type="Proteomes" id="UP001319867">
    <property type="component" value="Chromosome"/>
</dbReference>
<evidence type="ECO:0000313" key="4">
    <source>
        <dbReference type="Proteomes" id="UP001319867"/>
    </source>
</evidence>
<dbReference type="InterPro" id="IPR011008">
    <property type="entry name" value="Dimeric_a/b-barrel"/>
</dbReference>
<dbReference type="Gene3D" id="3.10.180.10">
    <property type="entry name" value="2,3-Dihydroxybiphenyl 1,2-Dioxygenase, domain 1"/>
    <property type="match status" value="1"/>
</dbReference>
<reference evidence="3 4" key="2">
    <citation type="journal article" date="2022" name="Microorganisms">
        <title>Complete Genome Sequences of Two Flavobacterium ammonificans Strains and a Flavobacterium ammoniigenes Strain of Ammonifying Bacterioplankton Isolated from Surface River Water.</title>
        <authorList>
            <person name="Suda W."/>
            <person name="Ogata Y."/>
            <person name="Shindo C."/>
            <person name="Watanabe K."/>
        </authorList>
    </citation>
    <scope>NUCLEOTIDE SEQUENCE [LARGE SCALE GENOMIC DNA]</scope>
    <source>
        <strain evidence="3 4">GENT5</strain>
    </source>
</reference>
<dbReference type="RefSeq" id="WP_229316463.1">
    <property type="nucleotide sequence ID" value="NZ_AP025184.1"/>
</dbReference>
<accession>A0ABN6L3Z9</accession>
<dbReference type="InterPro" id="IPR037523">
    <property type="entry name" value="VOC_core"/>
</dbReference>
<gene>
    <name evidence="3" type="ORF">GENT5_13770</name>
</gene>
<feature type="domain" description="ABM" evidence="1">
    <location>
        <begin position="135"/>
        <end position="226"/>
    </location>
</feature>
<evidence type="ECO:0000313" key="3">
    <source>
        <dbReference type="EMBL" id="BDB55072.1"/>
    </source>
</evidence>